<evidence type="ECO:0000256" key="9">
    <source>
        <dbReference type="SAM" id="Phobius"/>
    </source>
</evidence>
<dbReference type="InterPro" id="IPR022764">
    <property type="entry name" value="Peptidase_S54_rhomboid_dom"/>
</dbReference>
<feature type="transmembrane region" description="Helical" evidence="9">
    <location>
        <begin position="32"/>
        <end position="59"/>
    </location>
</feature>
<dbReference type="OMA" id="TRVNQWW"/>
<dbReference type="RefSeq" id="XP_003288701.1">
    <property type="nucleotide sequence ID" value="XM_003288653.1"/>
</dbReference>
<dbReference type="GeneID" id="10499141"/>
<feature type="transmembrane region" description="Helical" evidence="9">
    <location>
        <begin position="149"/>
        <end position="166"/>
    </location>
</feature>
<dbReference type="Pfam" id="PF01694">
    <property type="entry name" value="Rhomboid"/>
    <property type="match status" value="1"/>
</dbReference>
<keyword evidence="3" id="KW-0645">Protease</keyword>
<evidence type="ECO:0000256" key="7">
    <source>
        <dbReference type="ARBA" id="ARBA00023136"/>
    </source>
</evidence>
<evidence type="ECO:0000256" key="6">
    <source>
        <dbReference type="ARBA" id="ARBA00022989"/>
    </source>
</evidence>
<evidence type="ECO:0000256" key="1">
    <source>
        <dbReference type="ARBA" id="ARBA00004141"/>
    </source>
</evidence>
<gene>
    <name evidence="11" type="ORF">DICPUDRAFT_98105</name>
</gene>
<evidence type="ECO:0000259" key="10">
    <source>
        <dbReference type="Pfam" id="PF01694"/>
    </source>
</evidence>
<name>F0ZMQ5_DICPU</name>
<sequence>MDSSSNNNNNNSLEMNNGDGFFSRISSKVNQYLSTIALTTRFFFLLCVSLFILECFNIIKAWQVCLSPYYLLSHPLSNAYTIITSNYFHINILHILFNMLAFIPLGSRLEKSKFGTLQFFYLIVLFSILIPLMTTVLSVIGLYTNITRFGYYSCSVGFSGIVFSLLEIEFFEDRLVSLYGITNIPSKLYPFAILFITYLIFPSSSFLGHLSGIFVGLLFVKGNLSFLFLSPEKYVQIETSEKLNRVISLQGYITNLNYGSTSSFYNNSSGGSVGSSSSSPSLNSSFTRIKNYFSRNTGGVQLGSISPEQFRQQQMQQQQQQQPQQQQTQLTSPPNQQPQQSINNIDEDNNNGYQIPMYPPTSLQYSPLIDMSEENQTKNNNK</sequence>
<proteinExistence type="inferred from homology"/>
<keyword evidence="5" id="KW-0378">Hydrolase</keyword>
<dbReference type="FunCoup" id="F0ZMQ5">
    <property type="interactions" value="6"/>
</dbReference>
<comment type="subcellular location">
    <subcellularLocation>
        <location evidence="1">Membrane</location>
        <topology evidence="1">Multi-pass membrane protein</topology>
    </subcellularLocation>
</comment>
<dbReference type="KEGG" id="dpp:DICPUDRAFT_98105"/>
<dbReference type="InParanoid" id="F0ZMQ5"/>
<feature type="compositionally biased region" description="Low complexity" evidence="8">
    <location>
        <begin position="309"/>
        <end position="340"/>
    </location>
</feature>
<evidence type="ECO:0000256" key="2">
    <source>
        <dbReference type="ARBA" id="ARBA00009045"/>
    </source>
</evidence>
<feature type="transmembrane region" description="Helical" evidence="9">
    <location>
        <begin position="119"/>
        <end position="143"/>
    </location>
</feature>
<evidence type="ECO:0000313" key="12">
    <source>
        <dbReference type="Proteomes" id="UP000001064"/>
    </source>
</evidence>
<dbReference type="OrthoDB" id="10257275at2759"/>
<dbReference type="GO" id="GO:0004252">
    <property type="term" value="F:serine-type endopeptidase activity"/>
    <property type="evidence" value="ECO:0000318"/>
    <property type="project" value="GO_Central"/>
</dbReference>
<dbReference type="SUPFAM" id="SSF144091">
    <property type="entry name" value="Rhomboid-like"/>
    <property type="match status" value="1"/>
</dbReference>
<evidence type="ECO:0000256" key="4">
    <source>
        <dbReference type="ARBA" id="ARBA00022692"/>
    </source>
</evidence>
<accession>F0ZMQ5</accession>
<evidence type="ECO:0000256" key="5">
    <source>
        <dbReference type="ARBA" id="ARBA00022801"/>
    </source>
</evidence>
<dbReference type="PANTHER" id="PTHR43066:SF1">
    <property type="entry name" value="RHOMBOID PROTEIN 2"/>
    <property type="match status" value="1"/>
</dbReference>
<dbReference type="AlphaFoldDB" id="F0ZMQ5"/>
<dbReference type="VEuPathDB" id="AmoebaDB:DICPUDRAFT_98105"/>
<dbReference type="InterPro" id="IPR035952">
    <property type="entry name" value="Rhomboid-like_sf"/>
</dbReference>
<keyword evidence="7 9" id="KW-0472">Membrane</keyword>
<dbReference type="GO" id="GO:0006508">
    <property type="term" value="P:proteolysis"/>
    <property type="evidence" value="ECO:0007669"/>
    <property type="project" value="UniProtKB-KW"/>
</dbReference>
<keyword evidence="6 9" id="KW-1133">Transmembrane helix</keyword>
<dbReference type="FunFam" id="1.20.1540.10:FF:000008">
    <property type="entry name" value="RHOMBOID-like protein 13"/>
    <property type="match status" value="1"/>
</dbReference>
<comment type="similarity">
    <text evidence="2">Belongs to the peptidase S54 family.</text>
</comment>
<dbReference type="Proteomes" id="UP000001064">
    <property type="component" value="Unassembled WGS sequence"/>
</dbReference>
<feature type="transmembrane region" description="Helical" evidence="9">
    <location>
        <begin position="79"/>
        <end position="107"/>
    </location>
</feature>
<keyword evidence="4 9" id="KW-0812">Transmembrane</keyword>
<dbReference type="EMBL" id="GL871083">
    <property type="protein sequence ID" value="EGC34786.1"/>
    <property type="molecule type" value="Genomic_DNA"/>
</dbReference>
<feature type="region of interest" description="Disordered" evidence="8">
    <location>
        <begin position="309"/>
        <end position="382"/>
    </location>
</feature>
<dbReference type="GO" id="GO:0016020">
    <property type="term" value="C:membrane"/>
    <property type="evidence" value="ECO:0007669"/>
    <property type="project" value="UniProtKB-SubCell"/>
</dbReference>
<evidence type="ECO:0000256" key="3">
    <source>
        <dbReference type="ARBA" id="ARBA00022670"/>
    </source>
</evidence>
<protein>
    <recommendedName>
        <fullName evidence="10">Peptidase S54 rhomboid domain-containing protein</fullName>
    </recommendedName>
</protein>
<evidence type="ECO:0000313" key="11">
    <source>
        <dbReference type="EMBL" id="EGC34786.1"/>
    </source>
</evidence>
<reference evidence="12" key="1">
    <citation type="journal article" date="2011" name="Genome Biol.">
        <title>Comparative genomics of the social amoebae Dictyostelium discoideum and Dictyostelium purpureum.</title>
        <authorList>
            <consortium name="US DOE Joint Genome Institute (JGI-PGF)"/>
            <person name="Sucgang R."/>
            <person name="Kuo A."/>
            <person name="Tian X."/>
            <person name="Salerno W."/>
            <person name="Parikh A."/>
            <person name="Feasley C.L."/>
            <person name="Dalin E."/>
            <person name="Tu H."/>
            <person name="Huang E."/>
            <person name="Barry K."/>
            <person name="Lindquist E."/>
            <person name="Shapiro H."/>
            <person name="Bruce D."/>
            <person name="Schmutz J."/>
            <person name="Salamov A."/>
            <person name="Fey P."/>
            <person name="Gaudet P."/>
            <person name="Anjard C."/>
            <person name="Babu M.M."/>
            <person name="Basu S."/>
            <person name="Bushmanova Y."/>
            <person name="van der Wel H."/>
            <person name="Katoh-Kurasawa M."/>
            <person name="Dinh C."/>
            <person name="Coutinho P.M."/>
            <person name="Saito T."/>
            <person name="Elias M."/>
            <person name="Schaap P."/>
            <person name="Kay R.R."/>
            <person name="Henrissat B."/>
            <person name="Eichinger L."/>
            <person name="Rivero F."/>
            <person name="Putnam N.H."/>
            <person name="West C.M."/>
            <person name="Loomis W.F."/>
            <person name="Chisholm R.L."/>
            <person name="Shaulsky G."/>
            <person name="Strassmann J.E."/>
            <person name="Queller D.C."/>
            <person name="Kuspa A."/>
            <person name="Grigoriev I.V."/>
        </authorList>
    </citation>
    <scope>NUCLEOTIDE SEQUENCE [LARGE SCALE GENOMIC DNA]</scope>
    <source>
        <strain evidence="12">QSDP1</strain>
    </source>
</reference>
<feature type="domain" description="Peptidase S54 rhomboid" evidence="10">
    <location>
        <begin position="79"/>
        <end position="219"/>
    </location>
</feature>
<dbReference type="eggNOG" id="KOG2632">
    <property type="taxonomic scope" value="Eukaryota"/>
</dbReference>
<dbReference type="PANTHER" id="PTHR43066">
    <property type="entry name" value="RHOMBOID-RELATED PROTEIN"/>
    <property type="match status" value="1"/>
</dbReference>
<dbReference type="Gene3D" id="1.20.1540.10">
    <property type="entry name" value="Rhomboid-like"/>
    <property type="match status" value="1"/>
</dbReference>
<organism evidence="11 12">
    <name type="scientific">Dictyostelium purpureum</name>
    <name type="common">Slime mold</name>
    <dbReference type="NCBI Taxonomy" id="5786"/>
    <lineage>
        <taxon>Eukaryota</taxon>
        <taxon>Amoebozoa</taxon>
        <taxon>Evosea</taxon>
        <taxon>Eumycetozoa</taxon>
        <taxon>Dictyostelia</taxon>
        <taxon>Dictyosteliales</taxon>
        <taxon>Dictyosteliaceae</taxon>
        <taxon>Dictyostelium</taxon>
    </lineage>
</organism>
<evidence type="ECO:0000256" key="8">
    <source>
        <dbReference type="SAM" id="MobiDB-lite"/>
    </source>
</evidence>
<keyword evidence="12" id="KW-1185">Reference proteome</keyword>